<comment type="caution">
    <text evidence="1">The sequence shown here is derived from an EMBL/GenBank/DDBJ whole genome shotgun (WGS) entry which is preliminary data.</text>
</comment>
<evidence type="ECO:0000313" key="1">
    <source>
        <dbReference type="EMBL" id="KAJ7348461.1"/>
    </source>
</evidence>
<dbReference type="SUPFAM" id="SSF51430">
    <property type="entry name" value="NAD(P)-linked oxidoreductase"/>
    <property type="match status" value="1"/>
</dbReference>
<protein>
    <submittedName>
        <fullName evidence="1">Uncharacterized protein</fullName>
    </submittedName>
</protein>
<name>A0AAD7ESE0_9AGAR</name>
<dbReference type="AlphaFoldDB" id="A0AAD7ESE0"/>
<dbReference type="EMBL" id="JARIHO010000017">
    <property type="protein sequence ID" value="KAJ7348461.1"/>
    <property type="molecule type" value="Genomic_DNA"/>
</dbReference>
<gene>
    <name evidence="1" type="ORF">DFH08DRAFT_150080</name>
</gene>
<accession>A0AAD7ESE0</accession>
<dbReference type="Gene3D" id="3.20.20.100">
    <property type="entry name" value="NADP-dependent oxidoreductase domain"/>
    <property type="match status" value="1"/>
</dbReference>
<evidence type="ECO:0000313" key="2">
    <source>
        <dbReference type="Proteomes" id="UP001218218"/>
    </source>
</evidence>
<keyword evidence="2" id="KW-1185">Reference proteome</keyword>
<sequence length="67" mass="7327">MCLAALKCGYCHFDTVSLQKACSTDSLNNYLEASGYANEEYVGRAIRDSGIPREEIYLTTKLGTITG</sequence>
<proteinExistence type="predicted"/>
<dbReference type="InterPro" id="IPR036812">
    <property type="entry name" value="NAD(P)_OxRdtase_dom_sf"/>
</dbReference>
<dbReference type="Proteomes" id="UP001218218">
    <property type="component" value="Unassembled WGS sequence"/>
</dbReference>
<reference evidence="1" key="1">
    <citation type="submission" date="2023-03" db="EMBL/GenBank/DDBJ databases">
        <title>Massive genome expansion in bonnet fungi (Mycena s.s.) driven by repeated elements and novel gene families across ecological guilds.</title>
        <authorList>
            <consortium name="Lawrence Berkeley National Laboratory"/>
            <person name="Harder C.B."/>
            <person name="Miyauchi S."/>
            <person name="Viragh M."/>
            <person name="Kuo A."/>
            <person name="Thoen E."/>
            <person name="Andreopoulos B."/>
            <person name="Lu D."/>
            <person name="Skrede I."/>
            <person name="Drula E."/>
            <person name="Henrissat B."/>
            <person name="Morin E."/>
            <person name="Kohler A."/>
            <person name="Barry K."/>
            <person name="LaButti K."/>
            <person name="Morin E."/>
            <person name="Salamov A."/>
            <person name="Lipzen A."/>
            <person name="Mereny Z."/>
            <person name="Hegedus B."/>
            <person name="Baldrian P."/>
            <person name="Stursova M."/>
            <person name="Weitz H."/>
            <person name="Taylor A."/>
            <person name="Grigoriev I.V."/>
            <person name="Nagy L.G."/>
            <person name="Martin F."/>
            <person name="Kauserud H."/>
        </authorList>
    </citation>
    <scope>NUCLEOTIDE SEQUENCE</scope>
    <source>
        <strain evidence="1">CBHHK002</strain>
    </source>
</reference>
<organism evidence="1 2">
    <name type="scientific">Mycena albidolilacea</name>
    <dbReference type="NCBI Taxonomy" id="1033008"/>
    <lineage>
        <taxon>Eukaryota</taxon>
        <taxon>Fungi</taxon>
        <taxon>Dikarya</taxon>
        <taxon>Basidiomycota</taxon>
        <taxon>Agaricomycotina</taxon>
        <taxon>Agaricomycetes</taxon>
        <taxon>Agaricomycetidae</taxon>
        <taxon>Agaricales</taxon>
        <taxon>Marasmiineae</taxon>
        <taxon>Mycenaceae</taxon>
        <taxon>Mycena</taxon>
    </lineage>
</organism>